<dbReference type="GO" id="GO:0005737">
    <property type="term" value="C:cytoplasm"/>
    <property type="evidence" value="ECO:0007669"/>
    <property type="project" value="UniProtKB-SubCell"/>
</dbReference>
<keyword evidence="9" id="KW-1185">Reference proteome</keyword>
<keyword evidence="4" id="KW-0963">Cytoplasm</keyword>
<feature type="domain" description="Importin N-terminal" evidence="7">
    <location>
        <begin position="23"/>
        <end position="103"/>
    </location>
</feature>
<dbReference type="SUPFAM" id="SSF48371">
    <property type="entry name" value="ARM repeat"/>
    <property type="match status" value="1"/>
</dbReference>
<evidence type="ECO:0000313" key="9">
    <source>
        <dbReference type="Proteomes" id="UP000266841"/>
    </source>
</evidence>
<dbReference type="InterPro" id="IPR016024">
    <property type="entry name" value="ARM-type_fold"/>
</dbReference>
<evidence type="ECO:0000259" key="7">
    <source>
        <dbReference type="PROSITE" id="PS50166"/>
    </source>
</evidence>
<evidence type="ECO:0000256" key="4">
    <source>
        <dbReference type="ARBA" id="ARBA00022490"/>
    </source>
</evidence>
<dbReference type="Pfam" id="PF13513">
    <property type="entry name" value="HEAT_EZ"/>
    <property type="match status" value="1"/>
</dbReference>
<dbReference type="InterPro" id="IPR040122">
    <property type="entry name" value="Importin_beta"/>
</dbReference>
<dbReference type="GO" id="GO:0031267">
    <property type="term" value="F:small GTPase binding"/>
    <property type="evidence" value="ECO:0007669"/>
    <property type="project" value="InterPro"/>
</dbReference>
<dbReference type="SMART" id="SM00913">
    <property type="entry name" value="IBN_N"/>
    <property type="match status" value="1"/>
</dbReference>
<evidence type="ECO:0000313" key="8">
    <source>
        <dbReference type="EMBL" id="EJK68366.1"/>
    </source>
</evidence>
<comment type="subcellular location">
    <subcellularLocation>
        <location evidence="1">Cytoplasm</location>
    </subcellularLocation>
</comment>
<accession>K0T4Q8</accession>
<dbReference type="FunFam" id="1.25.10.10:FF:000027">
    <property type="entry name" value="Importin subunit beta-1"/>
    <property type="match status" value="1"/>
</dbReference>
<dbReference type="EMBL" id="AGNL01011478">
    <property type="protein sequence ID" value="EJK68366.1"/>
    <property type="molecule type" value="Genomic_DNA"/>
</dbReference>
<dbReference type="GO" id="GO:0006606">
    <property type="term" value="P:protein import into nucleus"/>
    <property type="evidence" value="ECO:0007669"/>
    <property type="project" value="InterPro"/>
</dbReference>
<keyword evidence="5" id="KW-0677">Repeat</keyword>
<keyword evidence="6" id="KW-0653">Protein transport</keyword>
<dbReference type="OrthoDB" id="10263328at2759"/>
<dbReference type="AlphaFoldDB" id="K0T4Q8"/>
<dbReference type="Pfam" id="PF25574">
    <property type="entry name" value="TPR_IMB1"/>
    <property type="match status" value="1"/>
</dbReference>
<organism evidence="8 9">
    <name type="scientific">Thalassiosira oceanica</name>
    <name type="common">Marine diatom</name>
    <dbReference type="NCBI Taxonomy" id="159749"/>
    <lineage>
        <taxon>Eukaryota</taxon>
        <taxon>Sar</taxon>
        <taxon>Stramenopiles</taxon>
        <taxon>Ochrophyta</taxon>
        <taxon>Bacillariophyta</taxon>
        <taxon>Coscinodiscophyceae</taxon>
        <taxon>Thalassiosirophycidae</taxon>
        <taxon>Thalassiosirales</taxon>
        <taxon>Thalassiosiraceae</taxon>
        <taxon>Thalassiosira</taxon>
    </lineage>
</organism>
<evidence type="ECO:0000256" key="1">
    <source>
        <dbReference type="ARBA" id="ARBA00004496"/>
    </source>
</evidence>
<proteinExistence type="inferred from homology"/>
<dbReference type="OMA" id="QQYQERW"/>
<keyword evidence="3" id="KW-0813">Transport</keyword>
<sequence length="874" mass="95729">MTSELNQTLQACQNPDQAIRQQAEERLRTAETQNLPEFLFSLSQELAGEDREATTRQLAGLHIKNLLVAKDEALQAEKHNKWKALPPDQRSAIKQTVLSAIRSPVERARHTAAQAAAEIATIELPYNEWPEFLTTLMENVTGELDDGVKIASLECLGFACERLAFCAGDDTPEISVEVTDKMLTAIVDGIRSDRADPIRFAAAEALRNSLSFTKKNMGNEAERNMIMTTICDATQSPAENVRAAAYECIVQIAFQYYDKLQAYMQTIFQLTFGTIRNDTEPVALQAVEFWSTLAEEEIELTDMAQELAETGQTPPPESVCVGYVKAALEHLCPLLTDTLLKQDEDVEIDDDVWNISMSGATCLTLVASCAEDAIVPFVMPFVQSNIQSPEWRNREAATMAFSSILEGPSSASIGNYVNQAIPVLLGALSDQNDLVKDTTAWTIGRICDLHVRSIPEETFPTLVNGLASKLMGESPRVASQSAYAIHNLAAAFADDNAAETSGTNALSPYMSDLLQTLLQVVDREDASEANLRISAFEAISVLIQHSAPDVKPILMQLLPAIIDRLSKSFDMTVMTNDDKEQKEGVQGLLCGLIQVIIIKSTKQEIMPFCDQIMSNFLRVLQTKNSTCQEEALSAISAIATALEGDFTNYMNALRPFLMEGLRNFEAYQVCTVAVGLIGDISRSIEAQMQPFCDEIMSALVEALQNSSLHRSVKPPVLSCFGDIGLAIGAGFEPYLQVSLMMLLQAAQTVAPDDDDDLIDYVNMLREGILEAYTGIIQGLKDGNRCDLMLPYMESIMAFLEMLARDRKNDYGNEVLSKAVGLVGDIASSLGGQIKGQIGKPFVMQLLKEGHETGDQTITETANWASSVVQHAMAC</sequence>
<protein>
    <recommendedName>
        <fullName evidence="7">Importin N-terminal domain-containing protein</fullName>
    </recommendedName>
</protein>
<evidence type="ECO:0000256" key="6">
    <source>
        <dbReference type="ARBA" id="ARBA00022927"/>
    </source>
</evidence>
<dbReference type="PANTHER" id="PTHR10527">
    <property type="entry name" value="IMPORTIN BETA"/>
    <property type="match status" value="1"/>
</dbReference>
<dbReference type="InterPro" id="IPR001494">
    <property type="entry name" value="Importin-beta_N"/>
</dbReference>
<dbReference type="eggNOG" id="KOG1241">
    <property type="taxonomic scope" value="Eukaryota"/>
</dbReference>
<dbReference type="Gene3D" id="1.25.10.10">
    <property type="entry name" value="Leucine-rich Repeat Variant"/>
    <property type="match status" value="1"/>
</dbReference>
<gene>
    <name evidence="8" type="ORF">THAOC_10458</name>
</gene>
<evidence type="ECO:0000256" key="3">
    <source>
        <dbReference type="ARBA" id="ARBA00022448"/>
    </source>
</evidence>
<dbReference type="InterPro" id="IPR011989">
    <property type="entry name" value="ARM-like"/>
</dbReference>
<dbReference type="PROSITE" id="PS50166">
    <property type="entry name" value="IMPORTIN_B_NT"/>
    <property type="match status" value="1"/>
</dbReference>
<comment type="similarity">
    <text evidence="2">Belongs to the importin beta family. Importin beta-1 subfamily.</text>
</comment>
<name>K0T4Q8_THAOC</name>
<comment type="caution">
    <text evidence="8">The sequence shown here is derived from an EMBL/GenBank/DDBJ whole genome shotgun (WGS) entry which is preliminary data.</text>
</comment>
<reference evidence="8 9" key="1">
    <citation type="journal article" date="2012" name="Genome Biol.">
        <title>Genome and low-iron response of an oceanic diatom adapted to chronic iron limitation.</title>
        <authorList>
            <person name="Lommer M."/>
            <person name="Specht M."/>
            <person name="Roy A.S."/>
            <person name="Kraemer L."/>
            <person name="Andreson R."/>
            <person name="Gutowska M.A."/>
            <person name="Wolf J."/>
            <person name="Bergner S.V."/>
            <person name="Schilhabel M.B."/>
            <person name="Klostermeier U.C."/>
            <person name="Beiko R.G."/>
            <person name="Rosenstiel P."/>
            <person name="Hippler M."/>
            <person name="Laroche J."/>
        </authorList>
    </citation>
    <scope>NUCLEOTIDE SEQUENCE [LARGE SCALE GENOMIC DNA]</scope>
    <source>
        <strain evidence="8 9">CCMP1005</strain>
    </source>
</reference>
<evidence type="ECO:0000256" key="2">
    <source>
        <dbReference type="ARBA" id="ARBA00010907"/>
    </source>
</evidence>
<dbReference type="Proteomes" id="UP000266841">
    <property type="component" value="Unassembled WGS sequence"/>
</dbReference>
<dbReference type="InterPro" id="IPR058584">
    <property type="entry name" value="IMB1_TNPO1-like_TPR"/>
</dbReference>
<dbReference type="Pfam" id="PF03810">
    <property type="entry name" value="IBN_N"/>
    <property type="match status" value="1"/>
</dbReference>
<evidence type="ECO:0000256" key="5">
    <source>
        <dbReference type="ARBA" id="ARBA00022737"/>
    </source>
</evidence>